<dbReference type="AlphaFoldDB" id="A0A5N7B2D4"/>
<proteinExistence type="predicted"/>
<evidence type="ECO:0000256" key="1">
    <source>
        <dbReference type="SAM" id="Phobius"/>
    </source>
</evidence>
<evidence type="ECO:0000313" key="3">
    <source>
        <dbReference type="Proteomes" id="UP000326198"/>
    </source>
</evidence>
<name>A0A5N7B2D4_9EURO</name>
<keyword evidence="1" id="KW-1133">Transmembrane helix</keyword>
<organism evidence="2 3">
    <name type="scientific">Aspergillus bertholletiae</name>
    <dbReference type="NCBI Taxonomy" id="1226010"/>
    <lineage>
        <taxon>Eukaryota</taxon>
        <taxon>Fungi</taxon>
        <taxon>Dikarya</taxon>
        <taxon>Ascomycota</taxon>
        <taxon>Pezizomycotina</taxon>
        <taxon>Eurotiomycetes</taxon>
        <taxon>Eurotiomycetidae</taxon>
        <taxon>Eurotiales</taxon>
        <taxon>Aspergillaceae</taxon>
        <taxon>Aspergillus</taxon>
        <taxon>Aspergillus subgen. Circumdati</taxon>
    </lineage>
</organism>
<gene>
    <name evidence="2" type="ORF">BDV26DRAFT_267738</name>
</gene>
<keyword evidence="3" id="KW-1185">Reference proteome</keyword>
<reference evidence="2 3" key="1">
    <citation type="submission" date="2019-04" db="EMBL/GenBank/DDBJ databases">
        <title>Friends and foes A comparative genomics studyof 23 Aspergillus species from section Flavi.</title>
        <authorList>
            <consortium name="DOE Joint Genome Institute"/>
            <person name="Kjaerbolling I."/>
            <person name="Vesth T."/>
            <person name="Frisvad J.C."/>
            <person name="Nybo J.L."/>
            <person name="Theobald S."/>
            <person name="Kildgaard S."/>
            <person name="Isbrandt T."/>
            <person name="Kuo A."/>
            <person name="Sato A."/>
            <person name="Lyhne E.K."/>
            <person name="Kogle M.E."/>
            <person name="Wiebenga A."/>
            <person name="Kun R.S."/>
            <person name="Lubbers R.J."/>
            <person name="Makela M.R."/>
            <person name="Barry K."/>
            <person name="Chovatia M."/>
            <person name="Clum A."/>
            <person name="Daum C."/>
            <person name="Haridas S."/>
            <person name="He G."/>
            <person name="LaButti K."/>
            <person name="Lipzen A."/>
            <person name="Mondo S."/>
            <person name="Riley R."/>
            <person name="Salamov A."/>
            <person name="Simmons B.A."/>
            <person name="Magnuson J.K."/>
            <person name="Henrissat B."/>
            <person name="Mortensen U.H."/>
            <person name="Larsen T.O."/>
            <person name="Devries R.P."/>
            <person name="Grigoriev I.V."/>
            <person name="Machida M."/>
            <person name="Baker S.E."/>
            <person name="Andersen M.R."/>
        </authorList>
    </citation>
    <scope>NUCLEOTIDE SEQUENCE [LARGE SCALE GENOMIC DNA]</scope>
    <source>
        <strain evidence="2 3">IBT 29228</strain>
    </source>
</reference>
<accession>A0A5N7B2D4</accession>
<keyword evidence="1" id="KW-0472">Membrane</keyword>
<evidence type="ECO:0000313" key="2">
    <source>
        <dbReference type="EMBL" id="KAE8375489.1"/>
    </source>
</evidence>
<protein>
    <submittedName>
        <fullName evidence="2">Uncharacterized protein</fullName>
    </submittedName>
</protein>
<sequence>MDFIMKHKIPCSPTRDQQVSNVHSYIPLPIGSRPRTELLLQFRSSTSRNPRIYRPGSTNFILIISRGSLFLEHWLIVVVFMNLLFGVFGSFRPGGVVSRG</sequence>
<keyword evidence="1" id="KW-0812">Transmembrane</keyword>
<dbReference type="Proteomes" id="UP000326198">
    <property type="component" value="Unassembled WGS sequence"/>
</dbReference>
<feature type="transmembrane region" description="Helical" evidence="1">
    <location>
        <begin position="69"/>
        <end position="91"/>
    </location>
</feature>
<dbReference type="EMBL" id="ML736259">
    <property type="protein sequence ID" value="KAE8375489.1"/>
    <property type="molecule type" value="Genomic_DNA"/>
</dbReference>